<comment type="caution">
    <text evidence="3">The sequence shown here is derived from an EMBL/GenBank/DDBJ whole genome shotgun (WGS) entry which is preliminary data.</text>
</comment>
<feature type="region of interest" description="Disordered" evidence="1">
    <location>
        <begin position="191"/>
        <end position="213"/>
    </location>
</feature>
<sequence length="213" mass="22205">MKIPIPIPIPVLSALAVTSIALTACSTPPVIHDVGPSPSTSAGSAVEQYERDRRAAAASAMEANAAAGLPPTVDRELAEAAAKDGTLFAFTVDGCSYLRLPDRSLWSLDSGGALTRDTDLTETLAEWRGVLPGCAPAAGVEHEVPVGLDRTTADAAKTEGRPYRWTDHCKVFVRISGRDFVLPSTVTTRGEALSAEAPDPECAGVERPAGGVR</sequence>
<protein>
    <submittedName>
        <fullName evidence="3">Uncharacterized protein</fullName>
    </submittedName>
</protein>
<proteinExistence type="predicted"/>
<dbReference type="Proteomes" id="UP000038487">
    <property type="component" value="Unassembled WGS sequence"/>
</dbReference>
<dbReference type="AlphaFoldDB" id="A0AB33T136"/>
<keyword evidence="2" id="KW-0732">Signal</keyword>
<gene>
    <name evidence="3" type="ORF">ERS075527_00628</name>
</gene>
<reference evidence="3 4" key="1">
    <citation type="submission" date="2015-03" db="EMBL/GenBank/DDBJ databases">
        <authorList>
            <consortium name="Pathogen Informatics"/>
            <person name="Murphy D."/>
        </authorList>
    </citation>
    <scope>NUCLEOTIDE SEQUENCE [LARGE SCALE GENOMIC DNA]</scope>
    <source>
        <strain evidence="3 4">PAP036</strain>
    </source>
</reference>
<name>A0AB33T136_9MYCO</name>
<dbReference type="EMBL" id="CSUW01000001">
    <property type="protein sequence ID" value="CPT03958.1"/>
    <property type="molecule type" value="Genomic_DNA"/>
</dbReference>
<dbReference type="RefSeq" id="WP_131723171.1">
    <property type="nucleotide sequence ID" value="NZ_CSUW01000001.1"/>
</dbReference>
<evidence type="ECO:0000313" key="4">
    <source>
        <dbReference type="Proteomes" id="UP000038487"/>
    </source>
</evidence>
<accession>A0AB33T136</accession>
<evidence type="ECO:0000256" key="1">
    <source>
        <dbReference type="SAM" id="MobiDB-lite"/>
    </source>
</evidence>
<evidence type="ECO:0000256" key="2">
    <source>
        <dbReference type="SAM" id="SignalP"/>
    </source>
</evidence>
<feature type="chain" id="PRO_5044341456" evidence="2">
    <location>
        <begin position="24"/>
        <end position="213"/>
    </location>
</feature>
<organism evidence="3 4">
    <name type="scientific">Mycobacteroides abscessus</name>
    <dbReference type="NCBI Taxonomy" id="36809"/>
    <lineage>
        <taxon>Bacteria</taxon>
        <taxon>Bacillati</taxon>
        <taxon>Actinomycetota</taxon>
        <taxon>Actinomycetes</taxon>
        <taxon>Mycobacteriales</taxon>
        <taxon>Mycobacteriaceae</taxon>
        <taxon>Mycobacteroides</taxon>
    </lineage>
</organism>
<evidence type="ECO:0000313" key="3">
    <source>
        <dbReference type="EMBL" id="CPT03958.1"/>
    </source>
</evidence>
<dbReference type="PROSITE" id="PS51257">
    <property type="entry name" value="PROKAR_LIPOPROTEIN"/>
    <property type="match status" value="1"/>
</dbReference>
<feature type="signal peptide" evidence="2">
    <location>
        <begin position="1"/>
        <end position="23"/>
    </location>
</feature>